<dbReference type="EMBL" id="BARW01001505">
    <property type="protein sequence ID" value="GAI60534.1"/>
    <property type="molecule type" value="Genomic_DNA"/>
</dbReference>
<reference evidence="1" key="1">
    <citation type="journal article" date="2014" name="Front. Microbiol.">
        <title>High frequency of phylogenetically diverse reductive dehalogenase-homologous genes in deep subseafloor sedimentary metagenomes.</title>
        <authorList>
            <person name="Kawai M."/>
            <person name="Futagami T."/>
            <person name="Toyoda A."/>
            <person name="Takaki Y."/>
            <person name="Nishi S."/>
            <person name="Hori S."/>
            <person name="Arai W."/>
            <person name="Tsubouchi T."/>
            <person name="Morono Y."/>
            <person name="Uchiyama I."/>
            <person name="Ito T."/>
            <person name="Fujiyama A."/>
            <person name="Inagaki F."/>
            <person name="Takami H."/>
        </authorList>
    </citation>
    <scope>NUCLEOTIDE SEQUENCE</scope>
    <source>
        <strain evidence="1">Expedition CK06-06</strain>
    </source>
</reference>
<evidence type="ECO:0000313" key="1">
    <source>
        <dbReference type="EMBL" id="GAI60534.1"/>
    </source>
</evidence>
<protein>
    <submittedName>
        <fullName evidence="1">Uncharacterized protein</fullName>
    </submittedName>
</protein>
<comment type="caution">
    <text evidence="1">The sequence shown here is derived from an EMBL/GenBank/DDBJ whole genome shotgun (WGS) entry which is preliminary data.</text>
</comment>
<sequence>TRKVLETTTLAEEMVKHNYELGKKYYSYSVLRERLNALLCSYFGV</sequence>
<feature type="non-terminal residue" evidence="1">
    <location>
        <position position="1"/>
    </location>
</feature>
<organism evidence="1">
    <name type="scientific">marine sediment metagenome</name>
    <dbReference type="NCBI Taxonomy" id="412755"/>
    <lineage>
        <taxon>unclassified sequences</taxon>
        <taxon>metagenomes</taxon>
        <taxon>ecological metagenomes</taxon>
    </lineage>
</organism>
<accession>X1RYF7</accession>
<proteinExistence type="predicted"/>
<name>X1RYF7_9ZZZZ</name>
<dbReference type="AlphaFoldDB" id="X1RYF7"/>
<gene>
    <name evidence="1" type="ORF">S12H4_04753</name>
</gene>